<gene>
    <name evidence="2" type="ORF">AGLY_012480</name>
</gene>
<sequence length="222" mass="26568">MTISKLLNKQCYFIMTVNILLINIIIIHSQQSHFEQVCTKISHCLTVCHVCSKIILYYIPESYFPVQYFPIYYFPMNLLLFPCIIFLYITFLILIFPLNNFPDFIVPLNNFPGFYSPSKNPMGIDTLKSTYKLELYKICQGSLFLKIFYVQITEICFKLIWMWSREENIEKRRRVILKFIEICTLYTHLILWLPLTYVKIICYMIYNRGDLHNVPESREGMN</sequence>
<dbReference type="Proteomes" id="UP000475862">
    <property type="component" value="Unassembled WGS sequence"/>
</dbReference>
<dbReference type="EMBL" id="VYZN01000048">
    <property type="protein sequence ID" value="KAE9528905.1"/>
    <property type="molecule type" value="Genomic_DNA"/>
</dbReference>
<evidence type="ECO:0000256" key="1">
    <source>
        <dbReference type="SAM" id="Phobius"/>
    </source>
</evidence>
<name>A0A6G0TAU0_APHGL</name>
<reference evidence="2 3" key="1">
    <citation type="submission" date="2019-08" db="EMBL/GenBank/DDBJ databases">
        <title>The genome of the soybean aphid Biotype 1, its phylome, world population structure and adaptation to the North American continent.</title>
        <authorList>
            <person name="Giordano R."/>
            <person name="Donthu R.K."/>
            <person name="Hernandez A.G."/>
            <person name="Wright C.L."/>
            <person name="Zimin A.V."/>
        </authorList>
    </citation>
    <scope>NUCLEOTIDE SEQUENCE [LARGE SCALE GENOMIC DNA]</scope>
    <source>
        <tissue evidence="2">Whole aphids</tissue>
    </source>
</reference>
<feature type="transmembrane region" description="Helical" evidence="1">
    <location>
        <begin position="12"/>
        <end position="28"/>
    </location>
</feature>
<dbReference type="AlphaFoldDB" id="A0A6G0TAU0"/>
<protein>
    <submittedName>
        <fullName evidence="2">Uncharacterized protein</fullName>
    </submittedName>
</protein>
<feature type="transmembrane region" description="Helical" evidence="1">
    <location>
        <begin position="71"/>
        <end position="96"/>
    </location>
</feature>
<evidence type="ECO:0000313" key="2">
    <source>
        <dbReference type="EMBL" id="KAE9528905.1"/>
    </source>
</evidence>
<keyword evidence="1" id="KW-0812">Transmembrane</keyword>
<accession>A0A6G0TAU0</accession>
<organism evidence="2 3">
    <name type="scientific">Aphis glycines</name>
    <name type="common">Soybean aphid</name>
    <dbReference type="NCBI Taxonomy" id="307491"/>
    <lineage>
        <taxon>Eukaryota</taxon>
        <taxon>Metazoa</taxon>
        <taxon>Ecdysozoa</taxon>
        <taxon>Arthropoda</taxon>
        <taxon>Hexapoda</taxon>
        <taxon>Insecta</taxon>
        <taxon>Pterygota</taxon>
        <taxon>Neoptera</taxon>
        <taxon>Paraneoptera</taxon>
        <taxon>Hemiptera</taxon>
        <taxon>Sternorrhyncha</taxon>
        <taxon>Aphidomorpha</taxon>
        <taxon>Aphidoidea</taxon>
        <taxon>Aphididae</taxon>
        <taxon>Aphidini</taxon>
        <taxon>Aphis</taxon>
        <taxon>Aphis</taxon>
    </lineage>
</organism>
<proteinExistence type="predicted"/>
<comment type="caution">
    <text evidence="2">The sequence shown here is derived from an EMBL/GenBank/DDBJ whole genome shotgun (WGS) entry which is preliminary data.</text>
</comment>
<keyword evidence="1" id="KW-1133">Transmembrane helix</keyword>
<feature type="transmembrane region" description="Helical" evidence="1">
    <location>
        <begin position="185"/>
        <end position="206"/>
    </location>
</feature>
<feature type="transmembrane region" description="Helical" evidence="1">
    <location>
        <begin position="143"/>
        <end position="164"/>
    </location>
</feature>
<evidence type="ECO:0000313" key="3">
    <source>
        <dbReference type="Proteomes" id="UP000475862"/>
    </source>
</evidence>
<keyword evidence="1" id="KW-0472">Membrane</keyword>
<keyword evidence="3" id="KW-1185">Reference proteome</keyword>